<evidence type="ECO:0000256" key="6">
    <source>
        <dbReference type="SAM" id="Phobius"/>
    </source>
</evidence>
<evidence type="ECO:0000313" key="9">
    <source>
        <dbReference type="Proteomes" id="UP000001449"/>
    </source>
</evidence>
<protein>
    <recommendedName>
        <fullName evidence="7">Sodium/calcium exchanger membrane region domain-containing protein</fullName>
    </recommendedName>
</protein>
<dbReference type="InterPro" id="IPR051359">
    <property type="entry name" value="CaCA_antiporter"/>
</dbReference>
<feature type="transmembrane region" description="Helical" evidence="6">
    <location>
        <begin position="387"/>
        <end position="406"/>
    </location>
</feature>
<name>B8CC99_THAPS</name>
<feature type="transmembrane region" description="Helical" evidence="6">
    <location>
        <begin position="442"/>
        <end position="462"/>
    </location>
</feature>
<dbReference type="EMBL" id="CM000649">
    <property type="protein sequence ID" value="EED88731.1"/>
    <property type="molecule type" value="Genomic_DNA"/>
</dbReference>
<feature type="domain" description="Sodium/calcium exchanger membrane region" evidence="7">
    <location>
        <begin position="451"/>
        <end position="568"/>
    </location>
</feature>
<evidence type="ECO:0000256" key="2">
    <source>
        <dbReference type="ARBA" id="ARBA00022448"/>
    </source>
</evidence>
<feature type="transmembrane region" description="Helical" evidence="6">
    <location>
        <begin position="468"/>
        <end position="494"/>
    </location>
</feature>
<feature type="transmembrane region" description="Helical" evidence="6">
    <location>
        <begin position="77"/>
        <end position="95"/>
    </location>
</feature>
<organism evidence="8 9">
    <name type="scientific">Thalassiosira pseudonana</name>
    <name type="common">Marine diatom</name>
    <name type="synonym">Cyclotella nana</name>
    <dbReference type="NCBI Taxonomy" id="35128"/>
    <lineage>
        <taxon>Eukaryota</taxon>
        <taxon>Sar</taxon>
        <taxon>Stramenopiles</taxon>
        <taxon>Ochrophyta</taxon>
        <taxon>Bacillariophyta</taxon>
        <taxon>Coscinodiscophyceae</taxon>
        <taxon>Thalassiosirophycidae</taxon>
        <taxon>Thalassiosirales</taxon>
        <taxon>Thalassiosiraceae</taxon>
        <taxon>Thalassiosira</taxon>
    </lineage>
</organism>
<evidence type="ECO:0000256" key="5">
    <source>
        <dbReference type="ARBA" id="ARBA00023136"/>
    </source>
</evidence>
<keyword evidence="4 6" id="KW-1133">Transmembrane helix</keyword>
<reference evidence="8 9" key="2">
    <citation type="journal article" date="2008" name="Nature">
        <title>The Phaeodactylum genome reveals the evolutionary history of diatom genomes.</title>
        <authorList>
            <person name="Bowler C."/>
            <person name="Allen A.E."/>
            <person name="Badger J.H."/>
            <person name="Grimwood J."/>
            <person name="Jabbari K."/>
            <person name="Kuo A."/>
            <person name="Maheswari U."/>
            <person name="Martens C."/>
            <person name="Maumus F."/>
            <person name="Otillar R.P."/>
            <person name="Rayko E."/>
            <person name="Salamov A."/>
            <person name="Vandepoele K."/>
            <person name="Beszteri B."/>
            <person name="Gruber A."/>
            <person name="Heijde M."/>
            <person name="Katinka M."/>
            <person name="Mock T."/>
            <person name="Valentin K."/>
            <person name="Verret F."/>
            <person name="Berges J.A."/>
            <person name="Brownlee C."/>
            <person name="Cadoret J.P."/>
            <person name="Chiovitti A."/>
            <person name="Choi C.J."/>
            <person name="Coesel S."/>
            <person name="De Martino A."/>
            <person name="Detter J.C."/>
            <person name="Durkin C."/>
            <person name="Falciatore A."/>
            <person name="Fournet J."/>
            <person name="Haruta M."/>
            <person name="Huysman M.J."/>
            <person name="Jenkins B.D."/>
            <person name="Jiroutova K."/>
            <person name="Jorgensen R.E."/>
            <person name="Joubert Y."/>
            <person name="Kaplan A."/>
            <person name="Kroger N."/>
            <person name="Kroth P.G."/>
            <person name="La Roche J."/>
            <person name="Lindquist E."/>
            <person name="Lommer M."/>
            <person name="Martin-Jezequel V."/>
            <person name="Lopez P.J."/>
            <person name="Lucas S."/>
            <person name="Mangogna M."/>
            <person name="McGinnis K."/>
            <person name="Medlin L.K."/>
            <person name="Montsant A."/>
            <person name="Oudot-Le Secq M.P."/>
            <person name="Napoli C."/>
            <person name="Obornik M."/>
            <person name="Parker M.S."/>
            <person name="Petit J.L."/>
            <person name="Porcel B.M."/>
            <person name="Poulsen N."/>
            <person name="Robison M."/>
            <person name="Rychlewski L."/>
            <person name="Rynearson T.A."/>
            <person name="Schmutz J."/>
            <person name="Shapiro H."/>
            <person name="Siaut M."/>
            <person name="Stanley M."/>
            <person name="Sussman M.R."/>
            <person name="Taylor A.R."/>
            <person name="Vardi A."/>
            <person name="von Dassow P."/>
            <person name="Vyverman W."/>
            <person name="Willis A."/>
            <person name="Wyrwicz L.S."/>
            <person name="Rokhsar D.S."/>
            <person name="Weissenbach J."/>
            <person name="Armbrust E.V."/>
            <person name="Green B.R."/>
            <person name="Van de Peer Y."/>
            <person name="Grigoriev I.V."/>
        </authorList>
    </citation>
    <scope>NUCLEOTIDE SEQUENCE [LARGE SCALE GENOMIC DNA]</scope>
    <source>
        <strain evidence="8 9">CCMP1335</strain>
    </source>
</reference>
<dbReference type="GO" id="GO:0006812">
    <property type="term" value="P:monoatomic cation transport"/>
    <property type="evidence" value="ECO:0000318"/>
    <property type="project" value="GO_Central"/>
</dbReference>
<reference evidence="8 9" key="1">
    <citation type="journal article" date="2004" name="Science">
        <title>The genome of the diatom Thalassiosira pseudonana: ecology, evolution, and metabolism.</title>
        <authorList>
            <person name="Armbrust E.V."/>
            <person name="Berges J.A."/>
            <person name="Bowler C."/>
            <person name="Green B.R."/>
            <person name="Martinez D."/>
            <person name="Putnam N.H."/>
            <person name="Zhou S."/>
            <person name="Allen A.E."/>
            <person name="Apt K.E."/>
            <person name="Bechner M."/>
            <person name="Brzezinski M.A."/>
            <person name="Chaal B.K."/>
            <person name="Chiovitti A."/>
            <person name="Davis A.K."/>
            <person name="Demarest M.S."/>
            <person name="Detter J.C."/>
            <person name="Glavina T."/>
            <person name="Goodstein D."/>
            <person name="Hadi M.Z."/>
            <person name="Hellsten U."/>
            <person name="Hildebrand M."/>
            <person name="Jenkins B.D."/>
            <person name="Jurka J."/>
            <person name="Kapitonov V.V."/>
            <person name="Kroger N."/>
            <person name="Lau W.W."/>
            <person name="Lane T.W."/>
            <person name="Larimer F.W."/>
            <person name="Lippmeier J.C."/>
            <person name="Lucas S."/>
            <person name="Medina M."/>
            <person name="Montsant A."/>
            <person name="Obornik M."/>
            <person name="Parker M.S."/>
            <person name="Palenik B."/>
            <person name="Pazour G.J."/>
            <person name="Richardson P.M."/>
            <person name="Rynearson T.A."/>
            <person name="Saito M.A."/>
            <person name="Schwartz D.C."/>
            <person name="Thamatrakoln K."/>
            <person name="Valentin K."/>
            <person name="Vardi A."/>
            <person name="Wilkerson F.P."/>
            <person name="Rokhsar D.S."/>
        </authorList>
    </citation>
    <scope>NUCLEOTIDE SEQUENCE [LARGE SCALE GENOMIC DNA]</scope>
    <source>
        <strain evidence="8 9">CCMP1335</strain>
    </source>
</reference>
<dbReference type="eggNOG" id="KOG2399">
    <property type="taxonomic scope" value="Eukaryota"/>
</dbReference>
<dbReference type="InterPro" id="IPR044880">
    <property type="entry name" value="NCX_ion-bd_dom_sf"/>
</dbReference>
<feature type="transmembrane region" description="Helical" evidence="6">
    <location>
        <begin position="41"/>
        <end position="65"/>
    </location>
</feature>
<keyword evidence="3 6" id="KW-0812">Transmembrane</keyword>
<dbReference type="GeneID" id="7451217"/>
<dbReference type="Gene3D" id="1.20.1420.30">
    <property type="entry name" value="NCX, central ion-binding region"/>
    <property type="match status" value="2"/>
</dbReference>
<dbReference type="AlphaFoldDB" id="B8CC99"/>
<evidence type="ECO:0000259" key="7">
    <source>
        <dbReference type="Pfam" id="PF01699"/>
    </source>
</evidence>
<dbReference type="Pfam" id="PF01699">
    <property type="entry name" value="Na_Ca_ex"/>
    <property type="match status" value="2"/>
</dbReference>
<dbReference type="Proteomes" id="UP000001449">
    <property type="component" value="Chromosome 14"/>
</dbReference>
<keyword evidence="9" id="KW-1185">Reference proteome</keyword>
<evidence type="ECO:0000256" key="3">
    <source>
        <dbReference type="ARBA" id="ARBA00022692"/>
    </source>
</evidence>
<dbReference type="PaxDb" id="35128-Thaps24815"/>
<dbReference type="HOGENOM" id="CLU_004979_3_1_1"/>
<comment type="subcellular location">
    <subcellularLocation>
        <location evidence="1">Membrane</location>
        <topology evidence="1">Multi-pass membrane protein</topology>
    </subcellularLocation>
</comment>
<dbReference type="GO" id="GO:0016020">
    <property type="term" value="C:membrane"/>
    <property type="evidence" value="ECO:0000318"/>
    <property type="project" value="GO_Central"/>
</dbReference>
<dbReference type="RefSeq" id="XP_002293722.1">
    <property type="nucleotide sequence ID" value="XM_002293686.1"/>
</dbReference>
<evidence type="ECO:0000256" key="4">
    <source>
        <dbReference type="ARBA" id="ARBA00022989"/>
    </source>
</evidence>
<feature type="transmembrane region" description="Helical" evidence="6">
    <location>
        <begin position="107"/>
        <end position="125"/>
    </location>
</feature>
<dbReference type="PANTHER" id="PTHR12266:SF0">
    <property type="entry name" value="MITOCHONDRIAL SODIUM_CALCIUM EXCHANGER PROTEIN"/>
    <property type="match status" value="1"/>
</dbReference>
<feature type="domain" description="Sodium/calcium exchanger membrane region" evidence="7">
    <location>
        <begin position="2"/>
        <end position="120"/>
    </location>
</feature>
<dbReference type="PANTHER" id="PTHR12266">
    <property type="entry name" value="NA+/CA2+ K+ INDEPENDENT EXCHANGER"/>
    <property type="match status" value="1"/>
</dbReference>
<evidence type="ECO:0000313" key="8">
    <source>
        <dbReference type="EMBL" id="EED88731.1"/>
    </source>
</evidence>
<dbReference type="InterPro" id="IPR004837">
    <property type="entry name" value="NaCa_Exmemb"/>
</dbReference>
<keyword evidence="5 6" id="KW-0472">Membrane</keyword>
<feature type="transmembrane region" description="Helical" evidence="6">
    <location>
        <begin position="515"/>
        <end position="536"/>
    </location>
</feature>
<keyword evidence="2" id="KW-0813">Transport</keyword>
<dbReference type="GO" id="GO:0008324">
    <property type="term" value="F:monoatomic cation transmembrane transporter activity"/>
    <property type="evidence" value="ECO:0000318"/>
    <property type="project" value="GO_Central"/>
</dbReference>
<feature type="transmembrane region" description="Helical" evidence="6">
    <location>
        <begin position="412"/>
        <end position="435"/>
    </location>
</feature>
<feature type="transmembrane region" description="Helical" evidence="6">
    <location>
        <begin position="556"/>
        <end position="577"/>
    </location>
</feature>
<dbReference type="KEGG" id="tps:THAPSDRAFT_24815"/>
<gene>
    <name evidence="8" type="ORF">THAPSDRAFT_24815</name>
</gene>
<accession>B8CC99</accession>
<proteinExistence type="predicted"/>
<dbReference type="OMA" id="DEDRWSK"/>
<evidence type="ECO:0000256" key="1">
    <source>
        <dbReference type="ARBA" id="ARBA00004141"/>
    </source>
</evidence>
<dbReference type="InParanoid" id="B8CC99"/>
<sequence length="597" mass="64330">MFSVKLGLPPRFAGVTLLALGNGAADVSATINAIASDPENGYLMSLGALTGAAMFITTVVVGAVVVANGGVVCRGALVRDVMALGVTVVVVALNLEKGEVGPGTEKTFISIYIGFVCIVLVADVYHRAVMLPRLRHEIELREHERQLEAERVASMRAGDALNSFVGDSGAKSVGGEIPDVVKSGTYDFRNPSMSGGGDDARTHVSAPYRLEDNNPSVIGNRALNAVLTALSNYNEDENMDENDMDSTRRNGWGIESTVEGSKSWDRPVVLHGADGILTKHHHHHRQHADGENEDQFHSPYSVMEDMDVVDRMCLQDGSPGLPAYNWSGAFQDFKHELMVHFRECWRDILDDEESNGLEKFLLVCEYPMTVLRKLTVSIPCEGSYCRALVALSLGLSPLWFGVYFMTQFSMNLWGIGMIVFTSIMFVFGLLVVRYAPGGEGTLATILAVPIALYGFIVAATWIDFIADRLVAILGFLGIVLRIPNSIMGLTVLAWGNSMADLSANVAMARKGLANMAITACFAGPVFNILIGLGAGFGVLRRVSGTEYNYVHLTPSITTGFVFCFINCGLMLTAGLAINKGIVPATYGYFAVGLKCGN</sequence>